<evidence type="ECO:0000256" key="1">
    <source>
        <dbReference type="SAM" id="Phobius"/>
    </source>
</evidence>
<keyword evidence="3" id="KW-1185">Reference proteome</keyword>
<dbReference type="HOGENOM" id="CLU_3210843_0_0_2"/>
<accession>L0K0U1</accession>
<proteinExistence type="predicted"/>
<gene>
    <name evidence="2" type="ORF">Natoc_2178</name>
</gene>
<evidence type="ECO:0000313" key="3">
    <source>
        <dbReference type="Proteomes" id="UP000010878"/>
    </source>
</evidence>
<keyword evidence="1" id="KW-0812">Transmembrane</keyword>
<reference evidence="2 3" key="1">
    <citation type="submission" date="2012-11" db="EMBL/GenBank/DDBJ databases">
        <title>FINISHED of Natronococcus occultus SP4, DSM 3396.</title>
        <authorList>
            <consortium name="DOE Joint Genome Institute"/>
            <person name="Eisen J."/>
            <person name="Huntemann M."/>
            <person name="Wei C.-L."/>
            <person name="Han J."/>
            <person name="Detter J.C."/>
            <person name="Han C."/>
            <person name="Tapia R."/>
            <person name="Chen A."/>
            <person name="Kyrpides N."/>
            <person name="Mavromatis K."/>
            <person name="Markowitz V."/>
            <person name="Szeto E."/>
            <person name="Ivanova N."/>
            <person name="Mikhailova N."/>
            <person name="Ovchinnikova G."/>
            <person name="Pagani I."/>
            <person name="Pati A."/>
            <person name="Goodwin L."/>
            <person name="Nordberg H.P."/>
            <person name="Cantor M.N."/>
            <person name="Hua S.X."/>
            <person name="Woyke T."/>
            <person name="Eisen J."/>
            <person name="Klenk H.-P."/>
            <person name="Klenk H.-P."/>
        </authorList>
    </citation>
    <scope>NUCLEOTIDE SEQUENCE [LARGE SCALE GENOMIC DNA]</scope>
    <source>
        <strain evidence="2 3">SP4</strain>
    </source>
</reference>
<dbReference type="KEGG" id="nou:Natoc_2178"/>
<organism evidence="2 3">
    <name type="scientific">Natronococcus occultus SP4</name>
    <dbReference type="NCBI Taxonomy" id="694430"/>
    <lineage>
        <taxon>Archaea</taxon>
        <taxon>Methanobacteriati</taxon>
        <taxon>Methanobacteriota</taxon>
        <taxon>Stenosarchaea group</taxon>
        <taxon>Halobacteria</taxon>
        <taxon>Halobacteriales</taxon>
        <taxon>Natrialbaceae</taxon>
        <taxon>Natronococcus</taxon>
    </lineage>
</organism>
<feature type="transmembrane region" description="Helical" evidence="1">
    <location>
        <begin position="6"/>
        <end position="26"/>
    </location>
</feature>
<keyword evidence="1" id="KW-0472">Membrane</keyword>
<dbReference type="STRING" id="694430.Natoc_2178"/>
<name>L0K0U1_9EURY</name>
<evidence type="ECO:0000313" key="2">
    <source>
        <dbReference type="EMBL" id="AGB37959.1"/>
    </source>
</evidence>
<dbReference type="EMBL" id="CP003929">
    <property type="protein sequence ID" value="AGB37959.1"/>
    <property type="molecule type" value="Genomic_DNA"/>
</dbReference>
<keyword evidence="1" id="KW-1133">Transmembrane helix</keyword>
<dbReference type="Proteomes" id="UP000010878">
    <property type="component" value="Chromosome"/>
</dbReference>
<dbReference type="AlphaFoldDB" id="L0K0U1"/>
<protein>
    <submittedName>
        <fullName evidence="2">Uncharacterized protein</fullName>
    </submittedName>
</protein>
<sequence length="44" mass="4954">MSVVLIAVGWLVVLCLYLGFFIGMGVPERDRRESDLASQRRGSR</sequence>